<dbReference type="Proteomes" id="UP000054196">
    <property type="component" value="Unassembled WGS sequence"/>
</dbReference>
<accession>R7S2F5</accession>
<dbReference type="KEGG" id="psq:PUNSTDRAFT_78189"/>
<feature type="region of interest" description="Disordered" evidence="2">
    <location>
        <begin position="406"/>
        <end position="426"/>
    </location>
</feature>
<feature type="region of interest" description="Disordered" evidence="2">
    <location>
        <begin position="296"/>
        <end position="323"/>
    </location>
</feature>
<keyword evidence="5" id="KW-1185">Reference proteome</keyword>
<feature type="domain" description="CxC1-like cysteine cluster associated with KDZ transposases" evidence="3">
    <location>
        <begin position="146"/>
        <end position="241"/>
    </location>
</feature>
<evidence type="ECO:0000256" key="2">
    <source>
        <dbReference type="SAM" id="MobiDB-lite"/>
    </source>
</evidence>
<dbReference type="Pfam" id="PF18802">
    <property type="entry name" value="CxC1"/>
    <property type="match status" value="1"/>
</dbReference>
<dbReference type="InterPro" id="IPR040521">
    <property type="entry name" value="KDZ"/>
</dbReference>
<dbReference type="PANTHER" id="PTHR33096">
    <property type="entry name" value="CXC2 DOMAIN-CONTAINING PROTEIN"/>
    <property type="match status" value="1"/>
</dbReference>
<feature type="compositionally biased region" description="Basic residues" evidence="2">
    <location>
        <begin position="106"/>
        <end position="119"/>
    </location>
</feature>
<proteinExistence type="predicted"/>
<evidence type="ECO:0000313" key="4">
    <source>
        <dbReference type="EMBL" id="EIN03431.1"/>
    </source>
</evidence>
<dbReference type="Pfam" id="PF18758">
    <property type="entry name" value="KDZ"/>
    <property type="match status" value="1"/>
</dbReference>
<dbReference type="InterPro" id="IPR041320">
    <property type="entry name" value="CxC1"/>
</dbReference>
<reference evidence="5" key="1">
    <citation type="journal article" date="2012" name="Science">
        <title>The Paleozoic origin of enzymatic lignin decomposition reconstructed from 31 fungal genomes.</title>
        <authorList>
            <person name="Floudas D."/>
            <person name="Binder M."/>
            <person name="Riley R."/>
            <person name="Barry K."/>
            <person name="Blanchette R.A."/>
            <person name="Henrissat B."/>
            <person name="Martinez A.T."/>
            <person name="Otillar R."/>
            <person name="Spatafora J.W."/>
            <person name="Yadav J.S."/>
            <person name="Aerts A."/>
            <person name="Benoit I."/>
            <person name="Boyd A."/>
            <person name="Carlson A."/>
            <person name="Copeland A."/>
            <person name="Coutinho P.M."/>
            <person name="de Vries R.P."/>
            <person name="Ferreira P."/>
            <person name="Findley K."/>
            <person name="Foster B."/>
            <person name="Gaskell J."/>
            <person name="Glotzer D."/>
            <person name="Gorecki P."/>
            <person name="Heitman J."/>
            <person name="Hesse C."/>
            <person name="Hori C."/>
            <person name="Igarashi K."/>
            <person name="Jurgens J.A."/>
            <person name="Kallen N."/>
            <person name="Kersten P."/>
            <person name="Kohler A."/>
            <person name="Kuees U."/>
            <person name="Kumar T.K.A."/>
            <person name="Kuo A."/>
            <person name="LaButti K."/>
            <person name="Larrondo L.F."/>
            <person name="Lindquist E."/>
            <person name="Ling A."/>
            <person name="Lombard V."/>
            <person name="Lucas S."/>
            <person name="Lundell T."/>
            <person name="Martin R."/>
            <person name="McLaughlin D.J."/>
            <person name="Morgenstern I."/>
            <person name="Morin E."/>
            <person name="Murat C."/>
            <person name="Nagy L.G."/>
            <person name="Nolan M."/>
            <person name="Ohm R.A."/>
            <person name="Patyshakuliyeva A."/>
            <person name="Rokas A."/>
            <person name="Ruiz-Duenas F.J."/>
            <person name="Sabat G."/>
            <person name="Salamov A."/>
            <person name="Samejima M."/>
            <person name="Schmutz J."/>
            <person name="Slot J.C."/>
            <person name="St John F."/>
            <person name="Stenlid J."/>
            <person name="Sun H."/>
            <person name="Sun S."/>
            <person name="Syed K."/>
            <person name="Tsang A."/>
            <person name="Wiebenga A."/>
            <person name="Young D."/>
            <person name="Pisabarro A."/>
            <person name="Eastwood D.C."/>
            <person name="Martin F."/>
            <person name="Cullen D."/>
            <person name="Grigoriev I.V."/>
            <person name="Hibbett D.S."/>
        </authorList>
    </citation>
    <scope>NUCLEOTIDE SEQUENCE [LARGE SCALE GENOMIC DNA]</scope>
    <source>
        <strain evidence="5">HHB-11173 SS5</strain>
    </source>
</reference>
<feature type="region of interest" description="Disordered" evidence="2">
    <location>
        <begin position="982"/>
        <end position="1006"/>
    </location>
</feature>
<protein>
    <recommendedName>
        <fullName evidence="3">CxC1-like cysteine cluster associated with KDZ transposases domain-containing protein</fullName>
    </recommendedName>
</protein>
<feature type="compositionally biased region" description="Polar residues" evidence="2">
    <location>
        <begin position="1048"/>
        <end position="1057"/>
    </location>
</feature>
<dbReference type="GeneID" id="18885791"/>
<dbReference type="AlphaFoldDB" id="R7S2F5"/>
<feature type="compositionally biased region" description="Low complexity" evidence="2">
    <location>
        <begin position="296"/>
        <end position="312"/>
    </location>
</feature>
<feature type="region of interest" description="Disordered" evidence="2">
    <location>
        <begin position="1048"/>
        <end position="1071"/>
    </location>
</feature>
<gene>
    <name evidence="4" type="ORF">PUNSTDRAFT_78189</name>
</gene>
<dbReference type="eggNOG" id="ENOG502S2AH">
    <property type="taxonomic scope" value="Eukaryota"/>
</dbReference>
<name>R7S2F5_PUNST</name>
<organism evidence="4 5">
    <name type="scientific">Punctularia strigosozonata (strain HHB-11173)</name>
    <name type="common">White-rot fungus</name>
    <dbReference type="NCBI Taxonomy" id="741275"/>
    <lineage>
        <taxon>Eukaryota</taxon>
        <taxon>Fungi</taxon>
        <taxon>Dikarya</taxon>
        <taxon>Basidiomycota</taxon>
        <taxon>Agaricomycotina</taxon>
        <taxon>Agaricomycetes</taxon>
        <taxon>Corticiales</taxon>
        <taxon>Punctulariaceae</taxon>
        <taxon>Punctularia</taxon>
    </lineage>
</organism>
<dbReference type="EMBL" id="JH687567">
    <property type="protein sequence ID" value="EIN03431.1"/>
    <property type="molecule type" value="Genomic_DNA"/>
</dbReference>
<sequence>MGFPRRAFKKDPKKNARPNLTLHVGPSLPPFKALALPKRGQPKPVIVFPDHVLSQFSSRHRGQPGHDDSEPEDDAEGAEGSTPQSVRFSSPIFFPPEPHPEEELKKARKEKYRQKKQRQHDRWREVTIPELEGPYMDYVRRVASAECEDPPSSECNCQGTKSTISLPVVFWDHIEDREVVVCPCTSIAHRLILAGLFPSAPQRPSLAIDIKLLELTRVLFLHVAPNVTAWTSTLEYFLEESGQKLQTRDSLRRRFGNALRWYSHLVNQKRLMVGRHLLQVRNTKLLVIHNALNLAPPASTTPHSSPTSCPCPTERDTSDVSQNDTAGRYAEGNRPSLYLQSRCPLCFGGQGGHDPSAPVDVIACLDACFTQKRRSGPHDSGRLYPRTVFLSDAEISAMEATVELLRPSKPSQNKHPRGSDAADIDDKCEGPLRVPNSVLDGCESSFKAADEQREKASTTFFDDTGLMALLCRHDRVLWLANMTTAGERQHYSLALVDKFFQHLPLSYNVGLLYDIGCQLHRSCHKWNFLPEVLDRIVFAISVFHAYGHQWPCQVIYHPRKCIGFGFSDGEGCERFWSWLSHLIPCLRVCSSGLRYDTIDEQVCHLDRIQLLSAGELLHRKYNACQERAAEAYDGLERCAVSLNVLRAQWAAQQKAQTRPIPRQAKNAGNKTIDTLLKMDERVHALDGAIRKLDSAVGANPDLLINIQELEEDRTQLRQRIRNVESLLNVQDRLLLRSMKNNKYLTRRVNALALKTRIRDRLRHRKFEWRRVERAFRVQSSERKLAVHASMAIHRHEPGIQALARRYNALCSEISELIRNGQAPARAAAPNPIDLEQLWALDVDDNIWQDTGLFDEERTDGSNTPPPWLADEKVREGIQHMLALDRCQEEFARLRKERTALQEWLRERWAAVTAARDTAVSAGLRYQLELRRVELLRLAVEWSRRAGDIPALADRSDDWGPTAEEMTRARTFEFSFSTVEPNTLVQPTVDNEDDDDSDDFADDDDDDAISDNLASLYDLVEDLHVNSPEHHKSDAFLTDMLPTPSRVQQINRLPSSSPGHDAGTHFPPIAAP</sequence>
<dbReference type="OMA" id="HIEDREV"/>
<feature type="region of interest" description="Disordered" evidence="2">
    <location>
        <begin position="1"/>
        <end position="121"/>
    </location>
</feature>
<dbReference type="HOGENOM" id="CLU_004552_10_1_1"/>
<dbReference type="PANTHER" id="PTHR33096:SF1">
    <property type="entry name" value="CXC1-LIKE CYSTEINE CLUSTER ASSOCIATED WITH KDZ TRANSPOSASES DOMAIN-CONTAINING PROTEIN"/>
    <property type="match status" value="1"/>
</dbReference>
<dbReference type="RefSeq" id="XP_007389345.1">
    <property type="nucleotide sequence ID" value="XM_007389283.1"/>
</dbReference>
<feature type="coiled-coil region" evidence="1">
    <location>
        <begin position="699"/>
        <end position="726"/>
    </location>
</feature>
<evidence type="ECO:0000256" key="1">
    <source>
        <dbReference type="SAM" id="Coils"/>
    </source>
</evidence>
<evidence type="ECO:0000313" key="5">
    <source>
        <dbReference type="Proteomes" id="UP000054196"/>
    </source>
</evidence>
<feature type="compositionally biased region" description="Basic and acidic residues" evidence="2">
    <location>
        <begin position="417"/>
        <end position="426"/>
    </location>
</feature>
<dbReference type="OrthoDB" id="3364670at2759"/>
<keyword evidence="1" id="KW-0175">Coiled coil</keyword>
<feature type="compositionally biased region" description="Acidic residues" evidence="2">
    <location>
        <begin position="989"/>
        <end position="1006"/>
    </location>
</feature>
<evidence type="ECO:0000259" key="3">
    <source>
        <dbReference type="Pfam" id="PF18802"/>
    </source>
</evidence>